<protein>
    <submittedName>
        <fullName evidence="1">Uncharacterized protein</fullName>
    </submittedName>
</protein>
<keyword evidence="2" id="KW-1185">Reference proteome</keyword>
<dbReference type="AlphaFoldDB" id="A0A4D6HF42"/>
<sequence>MFTLSFSPSSLASDELEAFAEVVRERLSELGSEPFHMKRQYRSLVAESDSDFVSRNTLVLIVDTQMRSCLYRCPKEQTGAHCLRQ</sequence>
<evidence type="ECO:0000313" key="2">
    <source>
        <dbReference type="Proteomes" id="UP000296706"/>
    </source>
</evidence>
<proteinExistence type="predicted"/>
<gene>
    <name evidence="1" type="ORF">DV733_15995</name>
</gene>
<evidence type="ECO:0000313" key="1">
    <source>
        <dbReference type="EMBL" id="QCC52639.1"/>
    </source>
</evidence>
<dbReference type="KEGG" id="hsn:DV733_15995"/>
<reference evidence="1 2" key="1">
    <citation type="journal article" date="2019" name="Nat. Commun.">
        <title>A new type of DNA phosphorothioation-based antiviral system in archaea.</title>
        <authorList>
            <person name="Xiong L."/>
            <person name="Liu S."/>
            <person name="Chen S."/>
            <person name="Xiao Y."/>
            <person name="Zhu B."/>
            <person name="Gao Y."/>
            <person name="Zhang Y."/>
            <person name="Chen B."/>
            <person name="Luo J."/>
            <person name="Deng Z."/>
            <person name="Chen X."/>
            <person name="Wang L."/>
            <person name="Chen S."/>
        </authorList>
    </citation>
    <scope>NUCLEOTIDE SEQUENCE [LARGE SCALE GENOMIC DNA]</scope>
    <source>
        <strain evidence="1 2">CBA1105</strain>
    </source>
</reference>
<dbReference type="Proteomes" id="UP000296706">
    <property type="component" value="Chromosome"/>
</dbReference>
<dbReference type="EMBL" id="CP031310">
    <property type="protein sequence ID" value="QCC52639.1"/>
    <property type="molecule type" value="Genomic_DNA"/>
</dbReference>
<accession>A0A4D6HF42</accession>
<name>A0A4D6HF42_9EURY</name>
<organism evidence="1 2">
    <name type="scientific">Halapricum salinum</name>
    <dbReference type="NCBI Taxonomy" id="1457250"/>
    <lineage>
        <taxon>Archaea</taxon>
        <taxon>Methanobacteriati</taxon>
        <taxon>Methanobacteriota</taxon>
        <taxon>Stenosarchaea group</taxon>
        <taxon>Halobacteria</taxon>
        <taxon>Halobacteriales</taxon>
        <taxon>Haloarculaceae</taxon>
        <taxon>Halapricum</taxon>
    </lineage>
</organism>